<dbReference type="Pfam" id="PF22936">
    <property type="entry name" value="Pol_BBD"/>
    <property type="match status" value="1"/>
</dbReference>
<evidence type="ECO:0000313" key="2">
    <source>
        <dbReference type="EMBL" id="PRQ54448.1"/>
    </source>
</evidence>
<name>A0A2P6S703_ROSCH</name>
<dbReference type="SUPFAM" id="SSF57756">
    <property type="entry name" value="Retrovirus zinc finger-like domains"/>
    <property type="match status" value="1"/>
</dbReference>
<sequence length="313" mass="34330">MECHICHKKGHIASRCFQNPANTNNGEYGNNNGITPECQICSKRGHTAVNCFYRIDVPADHPAKSIVVCQICGLKGHAALDCHHRSNYSFQGAEPPASLTAMSAHANCNGASSSNSQHSNCGEVWIGDTGATHHMTSDLRNLTIAQPYDSNNSITIGNGQGLSIKHIGAAKLTPGKHTFYLNNVLHVPSLAVNLLSFNKLCRDNQCFITLDETHICVQDKVSKALLYRGKSNGEGLFLFKTPRFKHVQSTTHYGFLGATVKSSLWHHRLGHPADDIASKMLSLSQIQFNKDRSTHMCSHCLSGNMHRLPFQES</sequence>
<dbReference type="Gramene" id="PRQ54448">
    <property type="protein sequence ID" value="PRQ54448"/>
    <property type="gene ID" value="RchiOBHm_Chr1g0313671"/>
</dbReference>
<keyword evidence="2" id="KW-0695">RNA-directed DNA polymerase</keyword>
<keyword evidence="3" id="KW-1185">Reference proteome</keyword>
<feature type="domain" description="CCHC-type" evidence="1">
    <location>
        <begin position="68"/>
        <end position="84"/>
    </location>
</feature>
<dbReference type="Pfam" id="PF13976">
    <property type="entry name" value="gag_pre-integrs"/>
    <property type="match status" value="1"/>
</dbReference>
<dbReference type="InterPro" id="IPR054722">
    <property type="entry name" value="PolX-like_BBD"/>
</dbReference>
<dbReference type="AlphaFoldDB" id="A0A2P6S703"/>
<protein>
    <submittedName>
        <fullName evidence="2">Putative RNA-directed DNA polymerase</fullName>
        <ecNumber evidence="2">2.7.7.49</ecNumber>
    </submittedName>
</protein>
<dbReference type="GO" id="GO:0003676">
    <property type="term" value="F:nucleic acid binding"/>
    <property type="evidence" value="ECO:0007669"/>
    <property type="project" value="InterPro"/>
</dbReference>
<dbReference type="SMART" id="SM00343">
    <property type="entry name" value="ZnF_C2HC"/>
    <property type="match status" value="3"/>
</dbReference>
<gene>
    <name evidence="2" type="ORF">RchiOBHm_Chr1g0313671</name>
</gene>
<feature type="domain" description="CCHC-type" evidence="1">
    <location>
        <begin position="37"/>
        <end position="53"/>
    </location>
</feature>
<organism evidence="2 3">
    <name type="scientific">Rosa chinensis</name>
    <name type="common">China rose</name>
    <dbReference type="NCBI Taxonomy" id="74649"/>
    <lineage>
        <taxon>Eukaryota</taxon>
        <taxon>Viridiplantae</taxon>
        <taxon>Streptophyta</taxon>
        <taxon>Embryophyta</taxon>
        <taxon>Tracheophyta</taxon>
        <taxon>Spermatophyta</taxon>
        <taxon>Magnoliopsida</taxon>
        <taxon>eudicotyledons</taxon>
        <taxon>Gunneridae</taxon>
        <taxon>Pentapetalae</taxon>
        <taxon>rosids</taxon>
        <taxon>fabids</taxon>
        <taxon>Rosales</taxon>
        <taxon>Rosaceae</taxon>
        <taxon>Rosoideae</taxon>
        <taxon>Rosoideae incertae sedis</taxon>
        <taxon>Rosa</taxon>
    </lineage>
</organism>
<keyword evidence="2" id="KW-0548">Nucleotidyltransferase</keyword>
<dbReference type="STRING" id="74649.A0A2P6S703"/>
<evidence type="ECO:0000259" key="1">
    <source>
        <dbReference type="SMART" id="SM00343"/>
    </source>
</evidence>
<evidence type="ECO:0000313" key="3">
    <source>
        <dbReference type="Proteomes" id="UP000238479"/>
    </source>
</evidence>
<dbReference type="GO" id="GO:0003964">
    <property type="term" value="F:RNA-directed DNA polymerase activity"/>
    <property type="evidence" value="ECO:0007669"/>
    <property type="project" value="UniProtKB-KW"/>
</dbReference>
<reference evidence="2 3" key="1">
    <citation type="journal article" date="2018" name="Nat. Genet.">
        <title>The Rosa genome provides new insights in the design of modern roses.</title>
        <authorList>
            <person name="Bendahmane M."/>
        </authorList>
    </citation>
    <scope>NUCLEOTIDE SEQUENCE [LARGE SCALE GENOMIC DNA]</scope>
    <source>
        <strain evidence="3">cv. Old Blush</strain>
    </source>
</reference>
<dbReference type="Gene3D" id="4.10.60.10">
    <property type="entry name" value="Zinc finger, CCHC-type"/>
    <property type="match status" value="1"/>
</dbReference>
<dbReference type="InterPro" id="IPR001878">
    <property type="entry name" value="Znf_CCHC"/>
</dbReference>
<dbReference type="InterPro" id="IPR025724">
    <property type="entry name" value="GAG-pre-integrase_dom"/>
</dbReference>
<dbReference type="EMBL" id="PDCK01000039">
    <property type="protein sequence ID" value="PRQ54448.1"/>
    <property type="molecule type" value="Genomic_DNA"/>
</dbReference>
<dbReference type="OMA" id="THICVQD"/>
<keyword evidence="2" id="KW-0808">Transferase</keyword>
<accession>A0A2P6S703</accession>
<proteinExistence type="predicted"/>
<comment type="caution">
    <text evidence="2">The sequence shown here is derived from an EMBL/GenBank/DDBJ whole genome shotgun (WGS) entry which is preliminary data.</text>
</comment>
<dbReference type="GO" id="GO:0008270">
    <property type="term" value="F:zinc ion binding"/>
    <property type="evidence" value="ECO:0007669"/>
    <property type="project" value="InterPro"/>
</dbReference>
<dbReference type="EC" id="2.7.7.49" evidence="2"/>
<feature type="domain" description="CCHC-type" evidence="1">
    <location>
        <begin position="2"/>
        <end position="18"/>
    </location>
</feature>
<dbReference type="InterPro" id="IPR036875">
    <property type="entry name" value="Znf_CCHC_sf"/>
</dbReference>
<dbReference type="Proteomes" id="UP000238479">
    <property type="component" value="Chromosome 1"/>
</dbReference>